<reference evidence="3" key="1">
    <citation type="submission" date="2017-07" db="EMBL/GenBank/DDBJ databases">
        <title>Taro Niue Genome Assembly and Annotation.</title>
        <authorList>
            <person name="Atibalentja N."/>
            <person name="Keating K."/>
            <person name="Fields C.J."/>
        </authorList>
    </citation>
    <scope>NUCLEOTIDE SEQUENCE</scope>
    <source>
        <strain evidence="3">Niue_2</strain>
        <tissue evidence="3">Leaf</tissue>
    </source>
</reference>
<dbReference type="Pfam" id="PF03004">
    <property type="entry name" value="Transposase_24"/>
    <property type="match status" value="1"/>
</dbReference>
<feature type="compositionally biased region" description="Polar residues" evidence="2">
    <location>
        <begin position="296"/>
        <end position="306"/>
    </location>
</feature>
<dbReference type="InterPro" id="IPR004252">
    <property type="entry name" value="Probable_transposase_24"/>
</dbReference>
<name>A0A843WLC0_COLES</name>
<feature type="region of interest" description="Disordered" evidence="2">
    <location>
        <begin position="295"/>
        <end position="314"/>
    </location>
</feature>
<evidence type="ECO:0000256" key="1">
    <source>
        <dbReference type="SAM" id="Coils"/>
    </source>
</evidence>
<proteinExistence type="predicted"/>
<comment type="caution">
    <text evidence="3">The sequence shown here is derived from an EMBL/GenBank/DDBJ whole genome shotgun (WGS) entry which is preliminary data.</text>
</comment>
<evidence type="ECO:0000313" key="4">
    <source>
        <dbReference type="Proteomes" id="UP000652761"/>
    </source>
</evidence>
<organism evidence="3 4">
    <name type="scientific">Colocasia esculenta</name>
    <name type="common">Wild taro</name>
    <name type="synonym">Arum esculentum</name>
    <dbReference type="NCBI Taxonomy" id="4460"/>
    <lineage>
        <taxon>Eukaryota</taxon>
        <taxon>Viridiplantae</taxon>
        <taxon>Streptophyta</taxon>
        <taxon>Embryophyta</taxon>
        <taxon>Tracheophyta</taxon>
        <taxon>Spermatophyta</taxon>
        <taxon>Magnoliopsida</taxon>
        <taxon>Liliopsida</taxon>
        <taxon>Araceae</taxon>
        <taxon>Aroideae</taxon>
        <taxon>Colocasieae</taxon>
        <taxon>Colocasia</taxon>
    </lineage>
</organism>
<evidence type="ECO:0000256" key="2">
    <source>
        <dbReference type="SAM" id="MobiDB-lite"/>
    </source>
</evidence>
<gene>
    <name evidence="3" type="ORF">Taro_045189</name>
</gene>
<keyword evidence="4" id="KW-1185">Reference proteome</keyword>
<dbReference type="EMBL" id="NMUH01005257">
    <property type="protein sequence ID" value="MQM12273.1"/>
    <property type="molecule type" value="Genomic_DNA"/>
</dbReference>
<keyword evidence="1" id="KW-0175">Coiled coil</keyword>
<sequence length="384" mass="42812">MQVGGRNVGRQIFVRRHLRVETSCRSNRLQTSMSRALSGLRKAKKAQAVADQRVLEAASKTKEAEKRAKTVENLLAKERLKVKRAEDEVARVTKAAEDLKETLRAKEELLEMARARSSRLAEEEREKIIAEYRDSDELNEEVDKHFEAEYDHCIKRIRELRPEYDLSVLEDAADEDVGEAQDRADVADEVQDTVIEVTPGADETATTVASDLATTPEAQFLKTGATLDRGDMFISTRMKKAGGLVNQESAAMIDKIQDIKLMQKSSISSSIPSVGDAYEQVLGRDRTRRVCGIGTGPTSKSLWGSRSEQKLRQDNESLKQQIDALEERMKKIESGGNNESSASVCHAQRKKDSLAGRRVRILNFSGQVVASGILMSNYNDNVKI</sequence>
<feature type="coiled-coil region" evidence="1">
    <location>
        <begin position="61"/>
        <end position="141"/>
    </location>
</feature>
<dbReference type="Proteomes" id="UP000652761">
    <property type="component" value="Unassembled WGS sequence"/>
</dbReference>
<protein>
    <submittedName>
        <fullName evidence="3">Uncharacterized protein</fullName>
    </submittedName>
</protein>
<dbReference type="AlphaFoldDB" id="A0A843WLC0"/>
<accession>A0A843WLC0</accession>
<evidence type="ECO:0000313" key="3">
    <source>
        <dbReference type="EMBL" id="MQM12273.1"/>
    </source>
</evidence>